<dbReference type="InterPro" id="IPR036770">
    <property type="entry name" value="Ankyrin_rpt-contain_sf"/>
</dbReference>
<dbReference type="PROSITE" id="PS50088">
    <property type="entry name" value="ANK_REPEAT"/>
    <property type="match status" value="3"/>
</dbReference>
<keyword evidence="1" id="KW-0677">Repeat</keyword>
<dbReference type="InterPro" id="IPR002110">
    <property type="entry name" value="Ankyrin_rpt"/>
</dbReference>
<dbReference type="Gene3D" id="1.25.40.20">
    <property type="entry name" value="Ankyrin repeat-containing domain"/>
    <property type="match status" value="2"/>
</dbReference>
<protein>
    <submittedName>
        <fullName evidence="5">Uncharacterized protein</fullName>
    </submittedName>
</protein>
<feature type="repeat" description="ANK" evidence="3">
    <location>
        <begin position="245"/>
        <end position="277"/>
    </location>
</feature>
<dbReference type="PANTHER" id="PTHR24171:SF9">
    <property type="entry name" value="ANKYRIN REPEAT DOMAIN-CONTAINING PROTEIN 39"/>
    <property type="match status" value="1"/>
</dbReference>
<evidence type="ECO:0000256" key="1">
    <source>
        <dbReference type="ARBA" id="ARBA00022737"/>
    </source>
</evidence>
<dbReference type="Pfam" id="PF00023">
    <property type="entry name" value="Ank"/>
    <property type="match status" value="1"/>
</dbReference>
<dbReference type="Pfam" id="PF12796">
    <property type="entry name" value="Ank_2"/>
    <property type="match status" value="1"/>
</dbReference>
<feature type="region of interest" description="Disordered" evidence="4">
    <location>
        <begin position="1"/>
        <end position="29"/>
    </location>
</feature>
<organism evidence="5">
    <name type="scientific">Spumella elongata</name>
    <dbReference type="NCBI Taxonomy" id="89044"/>
    <lineage>
        <taxon>Eukaryota</taxon>
        <taxon>Sar</taxon>
        <taxon>Stramenopiles</taxon>
        <taxon>Ochrophyta</taxon>
        <taxon>Chrysophyceae</taxon>
        <taxon>Chromulinales</taxon>
        <taxon>Chromulinaceae</taxon>
        <taxon>Spumella</taxon>
    </lineage>
</organism>
<dbReference type="AlphaFoldDB" id="A0A7S3M5Q0"/>
<sequence>MVKVVPIASDPDGDDARSDASSSIHSEPVDLEAQAELEAQQESVKKRSRFINARNKLRDDVLKEVLAAVMPDIGSYDIDGMARRAQPEKSKFKIWMRLLGLMDLELHEAVLSGSERMTRRAIKNIMKPGNGKVPDYTLMNQYDEEGRTPLSIAVKIKNYEMVMDLLENEALPDICDESTGRTPLMFSVQNNTMDISKILLKYNASVDMPDFQCVTPLMLAVANRDIKHCELLCTRLAEVDAQDENGWTPLHYAVLNDAPKCIVHLLQEGANRHIRDINKRRPLDLARFKNYGECIAILSSSQSYF</sequence>
<dbReference type="PANTHER" id="PTHR24171">
    <property type="entry name" value="ANKYRIN REPEAT DOMAIN-CONTAINING PROTEIN 39-RELATED"/>
    <property type="match status" value="1"/>
</dbReference>
<evidence type="ECO:0000256" key="2">
    <source>
        <dbReference type="ARBA" id="ARBA00023043"/>
    </source>
</evidence>
<proteinExistence type="predicted"/>
<keyword evidence="2 3" id="KW-0040">ANK repeat</keyword>
<evidence type="ECO:0000256" key="4">
    <source>
        <dbReference type="SAM" id="MobiDB-lite"/>
    </source>
</evidence>
<evidence type="ECO:0000256" key="3">
    <source>
        <dbReference type="PROSITE-ProRule" id="PRU00023"/>
    </source>
</evidence>
<name>A0A7S3M5Q0_9STRA</name>
<reference evidence="5" key="1">
    <citation type="submission" date="2021-01" db="EMBL/GenBank/DDBJ databases">
        <authorList>
            <person name="Corre E."/>
            <person name="Pelletier E."/>
            <person name="Niang G."/>
            <person name="Scheremetjew M."/>
            <person name="Finn R."/>
            <person name="Kale V."/>
            <person name="Holt S."/>
            <person name="Cochrane G."/>
            <person name="Meng A."/>
            <person name="Brown T."/>
            <person name="Cohen L."/>
        </authorList>
    </citation>
    <scope>NUCLEOTIDE SEQUENCE</scope>
    <source>
        <strain evidence="5">CCAP 955/1</strain>
    </source>
</reference>
<dbReference type="SMART" id="SM00248">
    <property type="entry name" value="ANK"/>
    <property type="match status" value="4"/>
</dbReference>
<dbReference type="SUPFAM" id="SSF48403">
    <property type="entry name" value="Ankyrin repeat"/>
    <property type="match status" value="1"/>
</dbReference>
<feature type="repeat" description="ANK" evidence="3">
    <location>
        <begin position="145"/>
        <end position="177"/>
    </location>
</feature>
<gene>
    <name evidence="5" type="ORF">SELO1098_LOCUS12130</name>
</gene>
<dbReference type="EMBL" id="HBIC01024509">
    <property type="protein sequence ID" value="CAE0283296.1"/>
    <property type="molecule type" value="Transcribed_RNA"/>
</dbReference>
<feature type="repeat" description="ANK" evidence="3">
    <location>
        <begin position="179"/>
        <end position="211"/>
    </location>
</feature>
<evidence type="ECO:0000313" key="5">
    <source>
        <dbReference type="EMBL" id="CAE0283296.1"/>
    </source>
</evidence>
<dbReference type="PROSITE" id="PS50297">
    <property type="entry name" value="ANK_REP_REGION"/>
    <property type="match status" value="2"/>
</dbReference>
<accession>A0A7S3M5Q0</accession>